<dbReference type="OrthoDB" id="10259236at2759"/>
<dbReference type="PANTHER" id="PTHR21340:SF0">
    <property type="entry name" value="BIS(5'-NUCLEOSYL)-TETRAPHOSPHATASE [ASYMMETRICAL]"/>
    <property type="match status" value="1"/>
</dbReference>
<dbReference type="PROSITE" id="PS00893">
    <property type="entry name" value="NUDIX_BOX"/>
    <property type="match status" value="1"/>
</dbReference>
<name>A0A6A5TU96_9PLEO</name>
<evidence type="ECO:0000259" key="2">
    <source>
        <dbReference type="Pfam" id="PF00293"/>
    </source>
</evidence>
<dbReference type="SUPFAM" id="SSF55811">
    <property type="entry name" value="Nudix"/>
    <property type="match status" value="1"/>
</dbReference>
<evidence type="ECO:0000256" key="1">
    <source>
        <dbReference type="ARBA" id="ARBA00022801"/>
    </source>
</evidence>
<dbReference type="Pfam" id="PF00293">
    <property type="entry name" value="NUDIX"/>
    <property type="match status" value="1"/>
</dbReference>
<feature type="domain" description="Nudix hydrolase" evidence="2">
    <location>
        <begin position="31"/>
        <end position="89"/>
    </location>
</feature>
<proteinExistence type="predicted"/>
<protein>
    <recommendedName>
        <fullName evidence="2">Nudix hydrolase domain-containing protein</fullName>
    </recommendedName>
</protein>
<dbReference type="GO" id="GO:0004081">
    <property type="term" value="F:bis(5'-nucleosyl)-tetraphosphatase (asymmetrical) activity"/>
    <property type="evidence" value="ECO:0007669"/>
    <property type="project" value="TreeGrafter"/>
</dbReference>
<evidence type="ECO:0000313" key="3">
    <source>
        <dbReference type="EMBL" id="KAF1956231.1"/>
    </source>
</evidence>
<dbReference type="GO" id="GO:0006167">
    <property type="term" value="P:AMP biosynthetic process"/>
    <property type="evidence" value="ECO:0007669"/>
    <property type="project" value="TreeGrafter"/>
</dbReference>
<dbReference type="InterPro" id="IPR015797">
    <property type="entry name" value="NUDIX_hydrolase-like_dom_sf"/>
</dbReference>
<organism evidence="3 4">
    <name type="scientific">Byssothecium circinans</name>
    <dbReference type="NCBI Taxonomy" id="147558"/>
    <lineage>
        <taxon>Eukaryota</taxon>
        <taxon>Fungi</taxon>
        <taxon>Dikarya</taxon>
        <taxon>Ascomycota</taxon>
        <taxon>Pezizomycotina</taxon>
        <taxon>Dothideomycetes</taxon>
        <taxon>Pleosporomycetidae</taxon>
        <taxon>Pleosporales</taxon>
        <taxon>Massarineae</taxon>
        <taxon>Massarinaceae</taxon>
        <taxon>Byssothecium</taxon>
    </lineage>
</organism>
<dbReference type="PANTHER" id="PTHR21340">
    <property type="entry name" value="DIADENOSINE 5,5-P1,P4-TETRAPHOSPHATE PYROPHOSPHOHYDROLASE MUTT"/>
    <property type="match status" value="1"/>
</dbReference>
<dbReference type="AlphaFoldDB" id="A0A6A5TU96"/>
<dbReference type="InterPro" id="IPR000086">
    <property type="entry name" value="NUDIX_hydrolase_dom"/>
</dbReference>
<dbReference type="InterPro" id="IPR051325">
    <property type="entry name" value="Nudix_hydrolase_domain"/>
</dbReference>
<keyword evidence="4" id="KW-1185">Reference proteome</keyword>
<reference evidence="3" key="1">
    <citation type="journal article" date="2020" name="Stud. Mycol.">
        <title>101 Dothideomycetes genomes: a test case for predicting lifestyles and emergence of pathogens.</title>
        <authorList>
            <person name="Haridas S."/>
            <person name="Albert R."/>
            <person name="Binder M."/>
            <person name="Bloem J."/>
            <person name="Labutti K."/>
            <person name="Salamov A."/>
            <person name="Andreopoulos B."/>
            <person name="Baker S."/>
            <person name="Barry K."/>
            <person name="Bills G."/>
            <person name="Bluhm B."/>
            <person name="Cannon C."/>
            <person name="Castanera R."/>
            <person name="Culley D."/>
            <person name="Daum C."/>
            <person name="Ezra D."/>
            <person name="Gonzalez J."/>
            <person name="Henrissat B."/>
            <person name="Kuo A."/>
            <person name="Liang C."/>
            <person name="Lipzen A."/>
            <person name="Lutzoni F."/>
            <person name="Magnuson J."/>
            <person name="Mondo S."/>
            <person name="Nolan M."/>
            <person name="Ohm R."/>
            <person name="Pangilinan J."/>
            <person name="Park H.-J."/>
            <person name="Ramirez L."/>
            <person name="Alfaro M."/>
            <person name="Sun H."/>
            <person name="Tritt A."/>
            <person name="Yoshinaga Y."/>
            <person name="Zwiers L.-H."/>
            <person name="Turgeon B."/>
            <person name="Goodwin S."/>
            <person name="Spatafora J."/>
            <person name="Crous P."/>
            <person name="Grigoriev I."/>
        </authorList>
    </citation>
    <scope>NUCLEOTIDE SEQUENCE</scope>
    <source>
        <strain evidence="3">CBS 675.92</strain>
    </source>
</reference>
<dbReference type="EMBL" id="ML976992">
    <property type="protein sequence ID" value="KAF1956231.1"/>
    <property type="molecule type" value="Genomic_DNA"/>
</dbReference>
<sequence length="126" mass="13915">MASEQTFPPGLPSGYPTQELMSADFVESCGAILFDLTDPKDRKVCLIRTRDSDTWLIAKGRRNCGESRHQAALREVMEETGKSLSVSKPKFSTGLSASKFNSLNRTQSRYLVFSSHYQGTGVTCSL</sequence>
<dbReference type="Proteomes" id="UP000800035">
    <property type="component" value="Unassembled WGS sequence"/>
</dbReference>
<dbReference type="Gene3D" id="3.90.79.10">
    <property type="entry name" value="Nucleoside Triphosphate Pyrophosphohydrolase"/>
    <property type="match status" value="1"/>
</dbReference>
<evidence type="ECO:0000313" key="4">
    <source>
        <dbReference type="Proteomes" id="UP000800035"/>
    </source>
</evidence>
<gene>
    <name evidence="3" type="ORF">CC80DRAFT_492495</name>
</gene>
<accession>A0A6A5TU96</accession>
<dbReference type="InterPro" id="IPR020084">
    <property type="entry name" value="NUDIX_hydrolase_CS"/>
</dbReference>
<dbReference type="GO" id="GO:0006754">
    <property type="term" value="P:ATP biosynthetic process"/>
    <property type="evidence" value="ECO:0007669"/>
    <property type="project" value="TreeGrafter"/>
</dbReference>
<keyword evidence="1" id="KW-0378">Hydrolase</keyword>